<reference evidence="1 2" key="1">
    <citation type="journal article" date="2017" name="Genome Biol. Evol.">
        <title>Phytophthora megakarya and P. palmivora, closely related causal agents of cacao black pod rot, underwent increases in genome sizes and gene numbers by different mechanisms.</title>
        <authorList>
            <person name="Ali S.S."/>
            <person name="Shao J."/>
            <person name="Lary D.J."/>
            <person name="Kronmiller B."/>
            <person name="Shen D."/>
            <person name="Strem M.D."/>
            <person name="Amoako-Attah I."/>
            <person name="Akrofi A.Y."/>
            <person name="Begoude B.A."/>
            <person name="Ten Hoopen G.M."/>
            <person name="Coulibaly K."/>
            <person name="Kebe B.I."/>
            <person name="Melnick R.L."/>
            <person name="Guiltinan M.J."/>
            <person name="Tyler B.M."/>
            <person name="Meinhardt L.W."/>
            <person name="Bailey B.A."/>
        </authorList>
    </citation>
    <scope>NUCLEOTIDE SEQUENCE [LARGE SCALE GENOMIC DNA]</scope>
    <source>
        <strain evidence="2">sbr112.9</strain>
    </source>
</reference>
<comment type="caution">
    <text evidence="1">The sequence shown here is derived from an EMBL/GenBank/DDBJ whole genome shotgun (WGS) entry which is preliminary data.</text>
</comment>
<accession>A0A2P4XC54</accession>
<dbReference type="Proteomes" id="UP000237271">
    <property type="component" value="Unassembled WGS sequence"/>
</dbReference>
<dbReference type="AlphaFoldDB" id="A0A2P4XC54"/>
<sequence length="70" mass="7889">MVKQDYVVSTSQRLDLMKDSKIKIKETEIAVARRSETVTRNKIDRIQVHHLSVARSVGRANIAILGAEDV</sequence>
<proteinExistence type="predicted"/>
<evidence type="ECO:0000313" key="1">
    <source>
        <dbReference type="EMBL" id="POM63118.1"/>
    </source>
</evidence>
<name>A0A2P4XC54_9STRA</name>
<dbReference type="EMBL" id="NCKW01015297">
    <property type="protein sequence ID" value="POM63118.1"/>
    <property type="molecule type" value="Genomic_DNA"/>
</dbReference>
<protein>
    <submittedName>
        <fullName evidence="1">Acetyl-hydrolase</fullName>
    </submittedName>
</protein>
<keyword evidence="2" id="KW-1185">Reference proteome</keyword>
<organism evidence="1 2">
    <name type="scientific">Phytophthora palmivora</name>
    <dbReference type="NCBI Taxonomy" id="4796"/>
    <lineage>
        <taxon>Eukaryota</taxon>
        <taxon>Sar</taxon>
        <taxon>Stramenopiles</taxon>
        <taxon>Oomycota</taxon>
        <taxon>Peronosporomycetes</taxon>
        <taxon>Peronosporales</taxon>
        <taxon>Peronosporaceae</taxon>
        <taxon>Phytophthora</taxon>
    </lineage>
</organism>
<gene>
    <name evidence="1" type="ORF">PHPALM_27635</name>
</gene>
<evidence type="ECO:0000313" key="2">
    <source>
        <dbReference type="Proteomes" id="UP000237271"/>
    </source>
</evidence>